<protein>
    <submittedName>
        <fullName evidence="1">Uncharacterized protein</fullName>
    </submittedName>
</protein>
<feature type="non-terminal residue" evidence="1">
    <location>
        <position position="1"/>
    </location>
</feature>
<dbReference type="EMBL" id="BKCJ011826070">
    <property type="protein sequence ID" value="GFD56164.1"/>
    <property type="molecule type" value="Genomic_DNA"/>
</dbReference>
<accession>A0A699XI34</accession>
<comment type="caution">
    <text evidence="1">The sequence shown here is derived from an EMBL/GenBank/DDBJ whole genome shotgun (WGS) entry which is preliminary data.</text>
</comment>
<proteinExistence type="predicted"/>
<evidence type="ECO:0000313" key="1">
    <source>
        <dbReference type="EMBL" id="GFD56164.1"/>
    </source>
</evidence>
<sequence>CDISQEDPGATGNDCLAAKPGHSISDKATVYLSDVTANTDRTVSDVANVPDPVNLDAWPGAGDLASS</sequence>
<gene>
    <name evidence="1" type="ORF">Tci_928133</name>
</gene>
<feature type="non-terminal residue" evidence="1">
    <location>
        <position position="67"/>
    </location>
</feature>
<reference evidence="1" key="1">
    <citation type="journal article" date="2019" name="Sci. Rep.">
        <title>Draft genome of Tanacetum cinerariifolium, the natural source of mosquito coil.</title>
        <authorList>
            <person name="Yamashiro T."/>
            <person name="Shiraishi A."/>
            <person name="Satake H."/>
            <person name="Nakayama K."/>
        </authorList>
    </citation>
    <scope>NUCLEOTIDE SEQUENCE</scope>
</reference>
<name>A0A699XI34_TANCI</name>
<dbReference type="AlphaFoldDB" id="A0A699XI34"/>
<organism evidence="1">
    <name type="scientific">Tanacetum cinerariifolium</name>
    <name type="common">Dalmatian daisy</name>
    <name type="synonym">Chrysanthemum cinerariifolium</name>
    <dbReference type="NCBI Taxonomy" id="118510"/>
    <lineage>
        <taxon>Eukaryota</taxon>
        <taxon>Viridiplantae</taxon>
        <taxon>Streptophyta</taxon>
        <taxon>Embryophyta</taxon>
        <taxon>Tracheophyta</taxon>
        <taxon>Spermatophyta</taxon>
        <taxon>Magnoliopsida</taxon>
        <taxon>eudicotyledons</taxon>
        <taxon>Gunneridae</taxon>
        <taxon>Pentapetalae</taxon>
        <taxon>asterids</taxon>
        <taxon>campanulids</taxon>
        <taxon>Asterales</taxon>
        <taxon>Asteraceae</taxon>
        <taxon>Asteroideae</taxon>
        <taxon>Anthemideae</taxon>
        <taxon>Anthemidinae</taxon>
        <taxon>Tanacetum</taxon>
    </lineage>
</organism>